<dbReference type="GeneID" id="63686389"/>
<dbReference type="STRING" id="1858805.M5FSX7"/>
<dbReference type="RefSeq" id="XP_040625317.1">
    <property type="nucleotide sequence ID" value="XM_040771327.1"/>
</dbReference>
<evidence type="ECO:0000256" key="6">
    <source>
        <dbReference type="SAM" id="Phobius"/>
    </source>
</evidence>
<dbReference type="InterPro" id="IPR036259">
    <property type="entry name" value="MFS_trans_sf"/>
</dbReference>
<evidence type="ECO:0000256" key="5">
    <source>
        <dbReference type="ARBA" id="ARBA00023136"/>
    </source>
</evidence>
<dbReference type="OrthoDB" id="6730379at2759"/>
<dbReference type="PANTHER" id="PTHR43791:SF1">
    <property type="entry name" value="ALLANTOATE PERMEASE"/>
    <property type="match status" value="1"/>
</dbReference>
<evidence type="ECO:0000256" key="4">
    <source>
        <dbReference type="ARBA" id="ARBA00022989"/>
    </source>
</evidence>
<keyword evidence="8" id="KW-1185">Reference proteome</keyword>
<name>M5FSX7_DACPD</name>
<dbReference type="EMBL" id="JH795873">
    <property type="protein sequence ID" value="EJT98419.1"/>
    <property type="molecule type" value="Genomic_DNA"/>
</dbReference>
<dbReference type="PANTHER" id="PTHR43791">
    <property type="entry name" value="PERMEASE-RELATED"/>
    <property type="match status" value="1"/>
</dbReference>
<dbReference type="HOGENOM" id="CLU_001265_0_2_1"/>
<evidence type="ECO:0000313" key="7">
    <source>
        <dbReference type="EMBL" id="EJT98419.1"/>
    </source>
</evidence>
<dbReference type="Proteomes" id="UP000030653">
    <property type="component" value="Unassembled WGS sequence"/>
</dbReference>
<keyword evidence="2" id="KW-0813">Transport</keyword>
<organism evidence="7 8">
    <name type="scientific">Dacryopinax primogenitus (strain DJM 731)</name>
    <name type="common">Brown rot fungus</name>
    <dbReference type="NCBI Taxonomy" id="1858805"/>
    <lineage>
        <taxon>Eukaryota</taxon>
        <taxon>Fungi</taxon>
        <taxon>Dikarya</taxon>
        <taxon>Basidiomycota</taxon>
        <taxon>Agaricomycotina</taxon>
        <taxon>Dacrymycetes</taxon>
        <taxon>Dacrymycetales</taxon>
        <taxon>Dacrymycetaceae</taxon>
        <taxon>Dacryopinax</taxon>
    </lineage>
</organism>
<keyword evidence="4 6" id="KW-1133">Transmembrane helix</keyword>
<feature type="transmembrane region" description="Helical" evidence="6">
    <location>
        <begin position="147"/>
        <end position="167"/>
    </location>
</feature>
<gene>
    <name evidence="7" type="ORF">DACRYDRAFT_18059</name>
</gene>
<dbReference type="AlphaFoldDB" id="M5FSX7"/>
<evidence type="ECO:0000256" key="1">
    <source>
        <dbReference type="ARBA" id="ARBA00004141"/>
    </source>
</evidence>
<protein>
    <submittedName>
        <fullName evidence="7">MFS general substrate transporter</fullName>
    </submittedName>
</protein>
<accession>M5FSX7</accession>
<keyword evidence="3 6" id="KW-0812">Transmembrane</keyword>
<dbReference type="GO" id="GO:0016020">
    <property type="term" value="C:membrane"/>
    <property type="evidence" value="ECO:0007669"/>
    <property type="project" value="UniProtKB-SubCell"/>
</dbReference>
<dbReference type="OMA" id="YALLWIC"/>
<dbReference type="SUPFAM" id="SSF103473">
    <property type="entry name" value="MFS general substrate transporter"/>
    <property type="match status" value="1"/>
</dbReference>
<sequence>MADIETTLEKDALRDIVPESNVDVKDADEAFQIVKNEHSRVTLNPQEERHLLWKIDLHLMPLLMAQQFLDKTTLSYSSIMGIQAQDHLVGQDYSWPGTIFYFGYLFWEYPANLLMQRLPLAKYTAANVIIWGAVLTCMAAAKDSDGLMVVRFFLGVFKASVTPGFVLSTSQWMVSLSEIVFVLTGLVTALFGVLLLMFMPDSPITARFLTHREKEMAIERIRVNNQGVGNRYFKSYQFREALTDIKASFVSIIP</sequence>
<comment type="subcellular location">
    <subcellularLocation>
        <location evidence="1">Membrane</location>
        <topology evidence="1">Multi-pass membrane protein</topology>
    </subcellularLocation>
</comment>
<feature type="transmembrane region" description="Helical" evidence="6">
    <location>
        <begin position="123"/>
        <end position="141"/>
    </location>
</feature>
<dbReference type="GO" id="GO:0022857">
    <property type="term" value="F:transmembrane transporter activity"/>
    <property type="evidence" value="ECO:0007669"/>
    <property type="project" value="TreeGrafter"/>
</dbReference>
<proteinExistence type="predicted"/>
<evidence type="ECO:0000256" key="3">
    <source>
        <dbReference type="ARBA" id="ARBA00022692"/>
    </source>
</evidence>
<keyword evidence="5 6" id="KW-0472">Membrane</keyword>
<evidence type="ECO:0000313" key="8">
    <source>
        <dbReference type="Proteomes" id="UP000030653"/>
    </source>
</evidence>
<feature type="transmembrane region" description="Helical" evidence="6">
    <location>
        <begin position="179"/>
        <end position="199"/>
    </location>
</feature>
<dbReference type="Gene3D" id="1.20.1250.20">
    <property type="entry name" value="MFS general substrate transporter like domains"/>
    <property type="match status" value="1"/>
</dbReference>
<reference evidence="7 8" key="1">
    <citation type="journal article" date="2012" name="Science">
        <title>The Paleozoic origin of enzymatic lignin decomposition reconstructed from 31 fungal genomes.</title>
        <authorList>
            <person name="Floudas D."/>
            <person name="Binder M."/>
            <person name="Riley R."/>
            <person name="Barry K."/>
            <person name="Blanchette R.A."/>
            <person name="Henrissat B."/>
            <person name="Martinez A.T."/>
            <person name="Otillar R."/>
            <person name="Spatafora J.W."/>
            <person name="Yadav J.S."/>
            <person name="Aerts A."/>
            <person name="Benoit I."/>
            <person name="Boyd A."/>
            <person name="Carlson A."/>
            <person name="Copeland A."/>
            <person name="Coutinho P.M."/>
            <person name="de Vries R.P."/>
            <person name="Ferreira P."/>
            <person name="Findley K."/>
            <person name="Foster B."/>
            <person name="Gaskell J."/>
            <person name="Glotzer D."/>
            <person name="Gorecki P."/>
            <person name="Heitman J."/>
            <person name="Hesse C."/>
            <person name="Hori C."/>
            <person name="Igarashi K."/>
            <person name="Jurgens J.A."/>
            <person name="Kallen N."/>
            <person name="Kersten P."/>
            <person name="Kohler A."/>
            <person name="Kuees U."/>
            <person name="Kumar T.K.A."/>
            <person name="Kuo A."/>
            <person name="LaButti K."/>
            <person name="Larrondo L.F."/>
            <person name="Lindquist E."/>
            <person name="Ling A."/>
            <person name="Lombard V."/>
            <person name="Lucas S."/>
            <person name="Lundell T."/>
            <person name="Martin R."/>
            <person name="McLaughlin D.J."/>
            <person name="Morgenstern I."/>
            <person name="Morin E."/>
            <person name="Murat C."/>
            <person name="Nagy L.G."/>
            <person name="Nolan M."/>
            <person name="Ohm R.A."/>
            <person name="Patyshakuliyeva A."/>
            <person name="Rokas A."/>
            <person name="Ruiz-Duenas F.J."/>
            <person name="Sabat G."/>
            <person name="Salamov A."/>
            <person name="Samejima M."/>
            <person name="Schmutz J."/>
            <person name="Slot J.C."/>
            <person name="St John F."/>
            <person name="Stenlid J."/>
            <person name="Sun H."/>
            <person name="Sun S."/>
            <person name="Syed K."/>
            <person name="Tsang A."/>
            <person name="Wiebenga A."/>
            <person name="Young D."/>
            <person name="Pisabarro A."/>
            <person name="Eastwood D.C."/>
            <person name="Martin F."/>
            <person name="Cullen D."/>
            <person name="Grigoriev I.V."/>
            <person name="Hibbett D.S."/>
        </authorList>
    </citation>
    <scope>NUCLEOTIDE SEQUENCE [LARGE SCALE GENOMIC DNA]</scope>
    <source>
        <strain evidence="7 8">DJM-731 SS1</strain>
    </source>
</reference>
<evidence type="ECO:0000256" key="2">
    <source>
        <dbReference type="ARBA" id="ARBA00022448"/>
    </source>
</evidence>